<dbReference type="PROSITE" id="PS01186">
    <property type="entry name" value="EGF_2"/>
    <property type="match status" value="1"/>
</dbReference>
<dbReference type="InterPro" id="IPR043504">
    <property type="entry name" value="Peptidase_S1_PA_chymotrypsin"/>
</dbReference>
<protein>
    <submittedName>
        <fullName evidence="18">Putative serine protease 7</fullName>
    </submittedName>
</protein>
<dbReference type="Gene3D" id="2.120.10.30">
    <property type="entry name" value="TolB, C-terminal domain"/>
    <property type="match status" value="2"/>
</dbReference>
<keyword evidence="5" id="KW-0677">Repeat</keyword>
<dbReference type="SMART" id="SM00603">
    <property type="entry name" value="LCCL"/>
    <property type="match status" value="1"/>
</dbReference>
<dbReference type="FunFam" id="2.40.10.10:FF:000068">
    <property type="entry name" value="transmembrane protease serine 2"/>
    <property type="match status" value="1"/>
</dbReference>
<feature type="repeat" description="LDL-receptor class B" evidence="11">
    <location>
        <begin position="642"/>
        <end position="686"/>
    </location>
</feature>
<accession>Q659T9</accession>
<evidence type="ECO:0000256" key="4">
    <source>
        <dbReference type="ARBA" id="ARBA00022729"/>
    </source>
</evidence>
<dbReference type="InterPro" id="IPR003599">
    <property type="entry name" value="Ig_sub"/>
</dbReference>
<dbReference type="PROSITE" id="PS50026">
    <property type="entry name" value="EGF_3"/>
    <property type="match status" value="1"/>
</dbReference>
<dbReference type="EMBL" id="AJ831414">
    <property type="protein sequence ID" value="CAH39865.1"/>
    <property type="molecule type" value="mRNA"/>
</dbReference>
<dbReference type="InterPro" id="IPR000033">
    <property type="entry name" value="LDLR_classB_rpt"/>
</dbReference>
<dbReference type="InterPro" id="IPR007110">
    <property type="entry name" value="Ig-like_dom"/>
</dbReference>
<sequence>MKYIFVAFLSILCCASSFDYKCSRAGSRCHFPFFLPSTNQTYHECPPYRQSALWCVVNRDGRLVPTICVPCLGDGECYVKANDFPSQFTLECPRLCAFVTANLWGTNVYSNNSFVCSSAIHAGIYPATVGGTIKRIDRPASYTGSPRNALRSKTIISSHTAFRPTRIPTPSFPGLIYTVGNKIEVISSTRRHDKLTLVSEPNRIISVDLDTRRNFVFWIIPNTRQIMKATFSDDYTSVTDTSVLQGPTSVNKPIQLSYDWVHEVIYWTDAHSVRVAMTTSNHITFLINRGSQYQPDAIQVDPESGYVYISDTGSSPKIEKCSMGNPDSRTLVASENVQQPTALTIESSTSKVYWFDSSTKTLNMCHSSGTDCTVILSSNKIINFPVGMFLNDNKVYWIDAGDLTIKSVNQRTGERLHLSAAGLHRPSSIKSLDQLNQPMVRKRCQHSDCPHFCLPAGRAYRCVCPYNVPSCNHTFQQSNVQIFIADDDIIRRLNVNMLTGSITGDVIKRGLINAADVAYSSITSKLYWSNETSSQSRITKKEGVAVDWIHHNLYWTDATHNKVMLAFGDEGNLENISTLIERNSVYRPRAIALDPLKGYMYISDIGSNPKIEKCWMDGEHCMIIVDENIQLPNGIALDFTTQKMFWTDGRLKTLSFSNFDGSNRTILLDDSTLIGQAYGIGVFYNRVFWTDLTSNALFTISKTPPVRRQAIMTGLVEGKGIKLIAQYNQPQGDNVCAESSDCSICVPVPHTTNTTRSSCVCPDHLRVAQSNRPECRKHTLTCRRGLQPDANYTGCVDIDECVTNTHLCEQICFNYMGSYLCICRDDFTLNLDGRSCYDAGCSSSPCMNGGLCSDVANGSYSYTCQCLQGFRGRLCNEIYSSMNVVLSGNEVSFECIVPRVVTSVIKWYRNRERITTAMRSTFLTFNGRLLRIFFVTYLEAGNYKCQFEYGGLEYASTHFLEVPVQISAVCGQAPSIPDRIGGRITSGVPTAPFDGPFIAMLVEETNEGSETFCGGSIATRNKIITAAHCLQNDEINITSVHVFVGKVLTDVTLIEPYQQHSLVSHVVFHENYDPDNLNSDIAILTLSTQIVFTKAVKPLCIPLHTDTNQDIKPRPYRGTSKMGLVLGYGRTSHRGPVSTQLREVLVEIRTQQFCTQRYRTVDKEVTSVMFCAGGGAQDACSGDSGGPFALWSNRTQSWWLAGIVSWGPRGCGVSNLPGVYTRIGTSMRQWIHNHI</sequence>
<organism evidence="18">
    <name type="scientific">Ciona intestinalis</name>
    <name type="common">Transparent sea squirt</name>
    <name type="synonym">Ascidia intestinalis</name>
    <dbReference type="NCBI Taxonomy" id="7719"/>
    <lineage>
        <taxon>Eukaryota</taxon>
        <taxon>Metazoa</taxon>
        <taxon>Chordata</taxon>
        <taxon>Tunicata</taxon>
        <taxon>Ascidiacea</taxon>
        <taxon>Phlebobranchia</taxon>
        <taxon>Cionidae</taxon>
        <taxon>Ciona</taxon>
    </lineage>
</organism>
<evidence type="ECO:0000256" key="12">
    <source>
        <dbReference type="RuleBase" id="RU363034"/>
    </source>
</evidence>
<dbReference type="InterPro" id="IPR004043">
    <property type="entry name" value="LCCL"/>
</dbReference>
<dbReference type="FunFam" id="2.40.10.10:FF:000002">
    <property type="entry name" value="Transmembrane protease serine"/>
    <property type="match status" value="1"/>
</dbReference>
<feature type="domain" description="EGF-like" evidence="14">
    <location>
        <begin position="837"/>
        <end position="876"/>
    </location>
</feature>
<dbReference type="SMART" id="SM00179">
    <property type="entry name" value="EGF_CA"/>
    <property type="match status" value="2"/>
</dbReference>
<dbReference type="GO" id="GO:0005576">
    <property type="term" value="C:extracellular region"/>
    <property type="evidence" value="ECO:0007669"/>
    <property type="project" value="UniProtKB-SubCell"/>
</dbReference>
<dbReference type="SMART" id="SM00181">
    <property type="entry name" value="EGF"/>
    <property type="match status" value="4"/>
</dbReference>
<dbReference type="SUPFAM" id="SSF69848">
    <property type="entry name" value="LCCL domain"/>
    <property type="match status" value="1"/>
</dbReference>
<dbReference type="RefSeq" id="NP_001027831.1">
    <property type="nucleotide sequence ID" value="NM_001032659.1"/>
</dbReference>
<dbReference type="InterPro" id="IPR011042">
    <property type="entry name" value="6-blade_b-propeller_TolB-like"/>
</dbReference>
<gene>
    <name evidence="18" type="primary">sp7</name>
</gene>
<feature type="domain" description="Peptidase S1" evidence="15">
    <location>
        <begin position="979"/>
        <end position="1235"/>
    </location>
</feature>
<dbReference type="Gene3D" id="2.170.130.20">
    <property type="entry name" value="LCCL-like domain"/>
    <property type="match status" value="1"/>
</dbReference>
<dbReference type="PROSITE" id="PS50835">
    <property type="entry name" value="IG_LIKE"/>
    <property type="match status" value="1"/>
</dbReference>
<dbReference type="SUPFAM" id="SSF50494">
    <property type="entry name" value="Trypsin-like serine proteases"/>
    <property type="match status" value="1"/>
</dbReference>
<dbReference type="GO" id="GO:0006508">
    <property type="term" value="P:proteolysis"/>
    <property type="evidence" value="ECO:0007669"/>
    <property type="project" value="UniProtKB-KW"/>
</dbReference>
<dbReference type="OrthoDB" id="5565075at2759"/>
<dbReference type="Gene3D" id="2.10.25.10">
    <property type="entry name" value="Laminin"/>
    <property type="match status" value="2"/>
</dbReference>
<evidence type="ECO:0000256" key="13">
    <source>
        <dbReference type="SAM" id="SignalP"/>
    </source>
</evidence>
<dbReference type="Gene3D" id="2.60.40.10">
    <property type="entry name" value="Immunoglobulins"/>
    <property type="match status" value="1"/>
</dbReference>
<proteinExistence type="evidence at transcript level"/>
<dbReference type="Pfam" id="PF03815">
    <property type="entry name" value="LCCL"/>
    <property type="match status" value="1"/>
</dbReference>
<dbReference type="SMART" id="SM00020">
    <property type="entry name" value="Tryp_SPc"/>
    <property type="match status" value="1"/>
</dbReference>
<evidence type="ECO:0000256" key="7">
    <source>
        <dbReference type="ARBA" id="ARBA00023157"/>
    </source>
</evidence>
<dbReference type="InterPro" id="IPR013783">
    <property type="entry name" value="Ig-like_fold"/>
</dbReference>
<dbReference type="InterPro" id="IPR036179">
    <property type="entry name" value="Ig-like_dom_sf"/>
</dbReference>
<dbReference type="SUPFAM" id="SSF63825">
    <property type="entry name" value="YWTD domain"/>
    <property type="match status" value="2"/>
</dbReference>
<dbReference type="InterPro" id="IPR000742">
    <property type="entry name" value="EGF"/>
</dbReference>
<keyword evidence="4 13" id="KW-0732">Signal</keyword>
<dbReference type="PROSITE" id="PS50820">
    <property type="entry name" value="LCCL"/>
    <property type="match status" value="1"/>
</dbReference>
<keyword evidence="3 10" id="KW-0245">EGF-like domain</keyword>
<dbReference type="InterPro" id="IPR049883">
    <property type="entry name" value="NOTCH1_EGF-like"/>
</dbReference>
<keyword evidence="8" id="KW-0325">Glycoprotein</keyword>
<evidence type="ECO:0000256" key="5">
    <source>
        <dbReference type="ARBA" id="ARBA00022737"/>
    </source>
</evidence>
<dbReference type="PRINTS" id="PR00722">
    <property type="entry name" value="CHYMOTRYPSIN"/>
</dbReference>
<keyword evidence="12" id="KW-0720">Serine protease</keyword>
<evidence type="ECO:0000259" key="15">
    <source>
        <dbReference type="PROSITE" id="PS50240"/>
    </source>
</evidence>
<evidence type="ECO:0000259" key="16">
    <source>
        <dbReference type="PROSITE" id="PS50820"/>
    </source>
</evidence>
<comment type="similarity">
    <text evidence="9">Belongs to the peptidase S1 family. CLIP subfamily.</text>
</comment>
<dbReference type="InterPro" id="IPR050778">
    <property type="entry name" value="Cueball_EGF_LRP_Nidogen"/>
</dbReference>
<dbReference type="InterPro" id="IPR001314">
    <property type="entry name" value="Peptidase_S1A"/>
</dbReference>
<dbReference type="SUPFAM" id="SSF48726">
    <property type="entry name" value="Immunoglobulin"/>
    <property type="match status" value="1"/>
</dbReference>
<feature type="repeat" description="LDL-receptor class B" evidence="11">
    <location>
        <begin position="598"/>
        <end position="641"/>
    </location>
</feature>
<reference evidence="18" key="1">
    <citation type="submission" date="2004-09" db="EMBL/GenBank/DDBJ databases">
        <title>Complete cDNA sequence of a serine protease from Ciona intestinalis.</title>
        <authorList>
            <person name="Hammond J.A."/>
            <person name="Nakao M."/>
            <person name="Smith V.J."/>
        </authorList>
    </citation>
    <scope>NUCLEOTIDE SEQUENCE</scope>
    <source>
        <tissue evidence="18">Hepatopancreas</tissue>
    </source>
</reference>
<evidence type="ECO:0000256" key="8">
    <source>
        <dbReference type="ARBA" id="ARBA00023180"/>
    </source>
</evidence>
<keyword evidence="2" id="KW-0964">Secreted</keyword>
<keyword evidence="12" id="KW-0378">Hydrolase</keyword>
<name>Q659T9_CIOIN</name>
<evidence type="ECO:0000256" key="9">
    <source>
        <dbReference type="ARBA" id="ARBA00024195"/>
    </source>
</evidence>
<dbReference type="Pfam" id="PF00058">
    <property type="entry name" value="Ldl_recept_b"/>
    <property type="match status" value="1"/>
</dbReference>
<dbReference type="PROSITE" id="PS00022">
    <property type="entry name" value="EGF_1"/>
    <property type="match status" value="1"/>
</dbReference>
<dbReference type="CDD" id="cd00190">
    <property type="entry name" value="Tryp_SPc"/>
    <property type="match status" value="1"/>
</dbReference>
<evidence type="ECO:0000256" key="11">
    <source>
        <dbReference type="PROSITE-ProRule" id="PRU00461"/>
    </source>
</evidence>
<evidence type="ECO:0000256" key="1">
    <source>
        <dbReference type="ARBA" id="ARBA00004613"/>
    </source>
</evidence>
<dbReference type="PANTHER" id="PTHR46513:SF13">
    <property type="entry name" value="EGF-LIKE DOMAIN-CONTAINING PROTEIN"/>
    <property type="match status" value="1"/>
</dbReference>
<dbReference type="Pfam" id="PF00089">
    <property type="entry name" value="Trypsin"/>
    <property type="match status" value="1"/>
</dbReference>
<dbReference type="InterPro" id="IPR036609">
    <property type="entry name" value="LCCL_sf"/>
</dbReference>
<evidence type="ECO:0000256" key="2">
    <source>
        <dbReference type="ARBA" id="ARBA00022525"/>
    </source>
</evidence>
<feature type="chain" id="PRO_5004267577" evidence="13">
    <location>
        <begin position="18"/>
        <end position="1235"/>
    </location>
</feature>
<dbReference type="InterPro" id="IPR018114">
    <property type="entry name" value="TRYPSIN_HIS"/>
</dbReference>
<dbReference type="PROSITE" id="PS00134">
    <property type="entry name" value="TRYPSIN_HIS"/>
    <property type="match status" value="1"/>
</dbReference>
<feature type="domain" description="LCCL" evidence="16">
    <location>
        <begin position="65"/>
        <end position="134"/>
    </location>
</feature>
<dbReference type="AlphaFoldDB" id="Q659T9"/>
<dbReference type="Gene3D" id="2.40.10.10">
    <property type="entry name" value="Trypsin-like serine proteases"/>
    <property type="match status" value="1"/>
</dbReference>
<dbReference type="GO" id="GO:0005509">
    <property type="term" value="F:calcium ion binding"/>
    <property type="evidence" value="ECO:0007669"/>
    <property type="project" value="InterPro"/>
</dbReference>
<dbReference type="InterPro" id="IPR001881">
    <property type="entry name" value="EGF-like_Ca-bd_dom"/>
</dbReference>
<evidence type="ECO:0000313" key="18">
    <source>
        <dbReference type="EMBL" id="CAH39865.1"/>
    </source>
</evidence>
<dbReference type="SUPFAM" id="SSF57196">
    <property type="entry name" value="EGF/Laminin"/>
    <property type="match status" value="2"/>
</dbReference>
<dbReference type="Pfam" id="PF07645">
    <property type="entry name" value="EGF_CA"/>
    <property type="match status" value="1"/>
</dbReference>
<dbReference type="GeneID" id="100183345"/>
<dbReference type="PROSITE" id="PS51120">
    <property type="entry name" value="LDLRB"/>
    <property type="match status" value="2"/>
</dbReference>
<dbReference type="PROSITE" id="PS00135">
    <property type="entry name" value="TRYPSIN_SER"/>
    <property type="match status" value="1"/>
</dbReference>
<evidence type="ECO:0000259" key="14">
    <source>
        <dbReference type="PROSITE" id="PS50026"/>
    </source>
</evidence>
<keyword evidence="7 10" id="KW-1015">Disulfide bond</keyword>
<dbReference type="SMART" id="SM00135">
    <property type="entry name" value="LY"/>
    <property type="match status" value="8"/>
</dbReference>
<feature type="domain" description="Ig-like" evidence="17">
    <location>
        <begin position="888"/>
        <end position="967"/>
    </location>
</feature>
<dbReference type="InterPro" id="IPR001254">
    <property type="entry name" value="Trypsin_dom"/>
</dbReference>
<dbReference type="PANTHER" id="PTHR46513">
    <property type="entry name" value="VITELLOGENIN RECEPTOR-LIKE PROTEIN-RELATED-RELATED"/>
    <property type="match status" value="1"/>
</dbReference>
<keyword evidence="6" id="KW-0106">Calcium</keyword>
<dbReference type="InterPro" id="IPR009003">
    <property type="entry name" value="Peptidase_S1_PA"/>
</dbReference>
<dbReference type="Pfam" id="PF00008">
    <property type="entry name" value="EGF"/>
    <property type="match status" value="1"/>
</dbReference>
<dbReference type="InterPro" id="IPR018097">
    <property type="entry name" value="EGF_Ca-bd_CS"/>
</dbReference>
<evidence type="ECO:0000259" key="17">
    <source>
        <dbReference type="PROSITE" id="PS50835"/>
    </source>
</evidence>
<dbReference type="SMART" id="SM00409">
    <property type="entry name" value="IG"/>
    <property type="match status" value="1"/>
</dbReference>
<evidence type="ECO:0000256" key="3">
    <source>
        <dbReference type="ARBA" id="ARBA00022536"/>
    </source>
</evidence>
<dbReference type="PROSITE" id="PS50240">
    <property type="entry name" value="TRYPSIN_DOM"/>
    <property type="match status" value="1"/>
</dbReference>
<feature type="disulfide bond" evidence="10">
    <location>
        <begin position="866"/>
        <end position="875"/>
    </location>
</feature>
<keyword evidence="12 18" id="KW-0645">Protease</keyword>
<dbReference type="FunFam" id="2.10.25.10:FF:000012">
    <property type="entry name" value="Delta-like protein"/>
    <property type="match status" value="1"/>
</dbReference>
<dbReference type="GO" id="GO:0004252">
    <property type="term" value="F:serine-type endopeptidase activity"/>
    <property type="evidence" value="ECO:0007669"/>
    <property type="project" value="InterPro"/>
</dbReference>
<comment type="subcellular location">
    <subcellularLocation>
        <location evidence="1">Secreted</location>
    </subcellularLocation>
</comment>
<comment type="caution">
    <text evidence="10">Lacks conserved residue(s) required for the propagation of feature annotation.</text>
</comment>
<dbReference type="FunFam" id="2.120.10.30:FF:000241">
    <property type="entry name" value="Low-density lipoprotein receptor-related protein 6"/>
    <property type="match status" value="2"/>
</dbReference>
<evidence type="ECO:0000256" key="10">
    <source>
        <dbReference type="PROSITE-ProRule" id="PRU00076"/>
    </source>
</evidence>
<feature type="signal peptide" evidence="13">
    <location>
        <begin position="1"/>
        <end position="17"/>
    </location>
</feature>
<dbReference type="InterPro" id="IPR033116">
    <property type="entry name" value="TRYPSIN_SER"/>
</dbReference>
<evidence type="ECO:0000256" key="6">
    <source>
        <dbReference type="ARBA" id="ARBA00022837"/>
    </source>
</evidence>
<dbReference type="PROSITE" id="PS01187">
    <property type="entry name" value="EGF_CA"/>
    <property type="match status" value="1"/>
</dbReference>